<dbReference type="GO" id="GO:0006508">
    <property type="term" value="P:proteolysis"/>
    <property type="evidence" value="ECO:0007669"/>
    <property type="project" value="UniProtKB-KW"/>
</dbReference>
<reference evidence="2" key="1">
    <citation type="submission" date="2017-06" db="EMBL/GenBank/DDBJ databases">
        <authorList>
            <person name="Assis F.L."/>
            <person name="Abrahao J.S."/>
            <person name="Silva L."/>
            <person name="Khalil J.B."/>
            <person name="Rodrigues R."/>
            <person name="Silva L.S."/>
            <person name="Boratto P."/>
            <person name="Andrade M."/>
            <person name="Kroon E.G."/>
            <person name="Ribeiro B."/>
            <person name="Bergier I."/>
            <person name="Seligmann H."/>
            <person name="Ghigo E."/>
            <person name="Colson P."/>
            <person name="Levasseur A."/>
            <person name="Raoult D."/>
            <person name="Scola B.L."/>
        </authorList>
    </citation>
    <scope>NUCLEOTIDE SEQUENCE</scope>
    <source>
        <strain evidence="2">Deep ocean</strain>
    </source>
</reference>
<dbReference type="InterPro" id="IPR001394">
    <property type="entry name" value="Peptidase_C19_UCH"/>
</dbReference>
<accession>A0A6N1NL73</accession>
<name>A0A6N1NL73_9VIRU</name>
<keyword evidence="2" id="KW-0645">Protease</keyword>
<dbReference type="CDD" id="cd02674">
    <property type="entry name" value="Peptidase_C19R"/>
    <property type="match status" value="1"/>
</dbReference>
<keyword evidence="2" id="KW-0378">Hydrolase</keyword>
<dbReference type="RefSeq" id="YP_010780435.1">
    <property type="nucleotide sequence ID" value="NC_075038.1"/>
</dbReference>
<dbReference type="InterPro" id="IPR018200">
    <property type="entry name" value="USP_CS"/>
</dbReference>
<dbReference type="GeneID" id="80517126"/>
<dbReference type="PROSITE" id="PS00973">
    <property type="entry name" value="USP_2"/>
    <property type="match status" value="1"/>
</dbReference>
<dbReference type="PROSITE" id="PS50235">
    <property type="entry name" value="USP_3"/>
    <property type="match status" value="1"/>
</dbReference>
<dbReference type="PROSITE" id="PS00972">
    <property type="entry name" value="USP_1"/>
    <property type="match status" value="1"/>
</dbReference>
<evidence type="ECO:0000259" key="1">
    <source>
        <dbReference type="PROSITE" id="PS50235"/>
    </source>
</evidence>
<proteinExistence type="predicted"/>
<dbReference type="SUPFAM" id="SSF54001">
    <property type="entry name" value="Cysteine proteinases"/>
    <property type="match status" value="1"/>
</dbReference>
<organism evidence="2">
    <name type="scientific">Tupanvirus deep ocean</name>
    <dbReference type="NCBI Taxonomy" id="2126984"/>
    <lineage>
        <taxon>Viruses</taxon>
        <taxon>Varidnaviria</taxon>
        <taxon>Bamfordvirae</taxon>
        <taxon>Nucleocytoviricota</taxon>
        <taxon>Megaviricetes</taxon>
        <taxon>Imitervirales</taxon>
        <taxon>Mimiviridae</taxon>
        <taxon>Megamimivirinae</taxon>
        <taxon>Tupanvirus</taxon>
        <taxon>Tupanvirus altamarinense</taxon>
    </lineage>
</organism>
<reference evidence="2" key="2">
    <citation type="journal article" date="2018" name="Nat. Commun.">
        <title>Tailed giant Tupanvirus possesses the most complete translational apparatus of the known virosphere.</title>
        <authorList>
            <person name="Abrahao J."/>
            <person name="Silva L."/>
            <person name="Silva L.S."/>
            <person name="Khalil J.Y.B."/>
            <person name="Rodrigues R."/>
            <person name="Arantes T."/>
            <person name="Assis F."/>
            <person name="Boratto P."/>
            <person name="Andrade M."/>
            <person name="Kroon E.G."/>
            <person name="Ribeiro B."/>
            <person name="Bergier I."/>
            <person name="Seligmann H."/>
            <person name="Ghigo E."/>
            <person name="Colson P."/>
            <person name="Levasseur A."/>
            <person name="Kroemer G."/>
            <person name="Raoult D."/>
            <person name="La Scola B."/>
        </authorList>
    </citation>
    <scope>NUCLEOTIDE SEQUENCE [LARGE SCALE GENOMIC DNA]</scope>
    <source>
        <strain evidence="2">Deep ocean</strain>
    </source>
</reference>
<protein>
    <submittedName>
        <fullName evidence="2">Putative ubiquitin-specific protease</fullName>
    </submittedName>
</protein>
<dbReference type="InterPro" id="IPR028889">
    <property type="entry name" value="USP"/>
</dbReference>
<dbReference type="KEGG" id="vg:80517126"/>
<evidence type="ECO:0000313" key="2">
    <source>
        <dbReference type="EMBL" id="QKU33827.1"/>
    </source>
</evidence>
<dbReference type="EMBL" id="MF405918">
    <property type="protein sequence ID" value="QKU33827.1"/>
    <property type="molecule type" value="Genomic_DNA"/>
</dbReference>
<dbReference type="GO" id="GO:0016579">
    <property type="term" value="P:protein deubiquitination"/>
    <property type="evidence" value="ECO:0007669"/>
    <property type="project" value="InterPro"/>
</dbReference>
<dbReference type="InterPro" id="IPR050185">
    <property type="entry name" value="Ub_carboxyl-term_hydrolase"/>
</dbReference>
<feature type="domain" description="USP" evidence="1">
    <location>
        <begin position="43"/>
        <end position="464"/>
    </location>
</feature>
<dbReference type="Gene3D" id="3.90.70.10">
    <property type="entry name" value="Cysteine proteinases"/>
    <property type="match status" value="1"/>
</dbReference>
<dbReference type="GO" id="GO:0004843">
    <property type="term" value="F:cysteine-type deubiquitinase activity"/>
    <property type="evidence" value="ECO:0007669"/>
    <property type="project" value="InterPro"/>
</dbReference>
<dbReference type="PANTHER" id="PTHR21646">
    <property type="entry name" value="UBIQUITIN CARBOXYL-TERMINAL HYDROLASE"/>
    <property type="match status" value="1"/>
</dbReference>
<sequence length="474" mass="54867">MNQSDSAQQTTNTVYINSNDLPEGLIQKRNSQSRKEKQVRGLTGIVNVGNTCYMNSAVQALSHNYPLTSFLFTQKEEILAVLRKNARKILKDMDAFKPESKISIVPMDLRMKIQNPSYDPSHLSEEDATMVYNHTITAQLIRLLENMWSRNCVVIPTSFKRVFSEARDKFFYGFEQHDAEEAYSCILQKMQEELAEEKNVKFKTTKPSVQEFLSFKNDINAKIQNTSSYEEKKNLFELYKQKKKEMPTESLTIEAYREMKKYYGSAYSRVTEIFSGFLHSSTNCPDPTCGYSSNKFDPFLHLSLPMPARHMSGMTLTINDCINEYCKEEILDEQNLWLCEGCNNKVKAIKRLQLWTAPPVLVIQLKRFGVARISKDSRMVRYPMEHFDISPIISPAKMEPGKCYKYRLQCVVNHTGGLHGGHYYTYCLDEDTNKWYKFDDSHVSEISEGSIITNTAYLLFYMREDMIKDVTSDN</sequence>
<dbReference type="InterPro" id="IPR038765">
    <property type="entry name" value="Papain-like_cys_pep_sf"/>
</dbReference>
<dbReference type="Pfam" id="PF00443">
    <property type="entry name" value="UCH"/>
    <property type="match status" value="1"/>
</dbReference>